<dbReference type="AlphaFoldDB" id="A0A3D0KJH5"/>
<gene>
    <name evidence="1" type="ORF">DEO68_14950</name>
</gene>
<comment type="caution">
    <text evidence="1">The sequence shown here is derived from an EMBL/GenBank/DDBJ whole genome shotgun (WGS) entry which is preliminary data.</text>
</comment>
<reference evidence="1" key="1">
    <citation type="journal article" date="2018" name="Nat. Biotechnol.">
        <title>A standardized bacterial taxonomy based on genome phylogeny substantially revises the tree of life.</title>
        <authorList>
            <person name="Parks D.H."/>
            <person name="Chuvochina M."/>
            <person name="Waite D.W."/>
            <person name="Rinke C."/>
            <person name="Skarshewski A."/>
            <person name="Chaumeil P.A."/>
            <person name="Hugenholtz P."/>
        </authorList>
    </citation>
    <scope>NUCLEOTIDE SEQUENCE [LARGE SCALE GENOMIC DNA]</scope>
    <source>
        <strain evidence="1">UBA11284</strain>
    </source>
</reference>
<organism evidence="1">
    <name type="scientific">Halomonas campaniensis</name>
    <dbReference type="NCBI Taxonomy" id="213554"/>
    <lineage>
        <taxon>Bacteria</taxon>
        <taxon>Pseudomonadati</taxon>
        <taxon>Pseudomonadota</taxon>
        <taxon>Gammaproteobacteria</taxon>
        <taxon>Oceanospirillales</taxon>
        <taxon>Halomonadaceae</taxon>
        <taxon>Halomonas</taxon>
    </lineage>
</organism>
<proteinExistence type="predicted"/>
<accession>A0A3D0KJH5</accession>
<sequence>MTKLVISKIKPPSGALAEIERVNINIANQLPVSSWLDAELADTLLAYHPVSVQKVSRHYEVVSGFRAFHAVSALLDPEASISVGITDAHESDLVRGALFELISHSLMHCPEAVDAKERVYRQLKELSITLRKTHGIKVPKSLSTRNLKALMGLEERRITHSRKRKSELQRIMESQ</sequence>
<protein>
    <submittedName>
        <fullName evidence="1">Uncharacterized protein</fullName>
    </submittedName>
</protein>
<evidence type="ECO:0000313" key="1">
    <source>
        <dbReference type="EMBL" id="HCA03430.1"/>
    </source>
</evidence>
<name>A0A3D0KJH5_9GAMM</name>
<dbReference type="EMBL" id="DOTR01000085">
    <property type="protein sequence ID" value="HCA03430.1"/>
    <property type="molecule type" value="Genomic_DNA"/>
</dbReference>